<evidence type="ECO:0000256" key="1">
    <source>
        <dbReference type="ARBA" id="ARBA00004442"/>
    </source>
</evidence>
<evidence type="ECO:0000256" key="5">
    <source>
        <dbReference type="ARBA" id="ARBA00022692"/>
    </source>
</evidence>
<evidence type="ECO:0000256" key="3">
    <source>
        <dbReference type="ARBA" id="ARBA00022448"/>
    </source>
</evidence>
<keyword evidence="4" id="KW-1134">Transmembrane beta strand</keyword>
<evidence type="ECO:0000256" key="4">
    <source>
        <dbReference type="ARBA" id="ARBA00022452"/>
    </source>
</evidence>
<keyword evidence="3" id="KW-0813">Transport</keyword>
<dbReference type="Pfam" id="PF02321">
    <property type="entry name" value="OEP"/>
    <property type="match status" value="1"/>
</dbReference>
<dbReference type="GO" id="GO:1990281">
    <property type="term" value="C:efflux pump complex"/>
    <property type="evidence" value="ECO:0007669"/>
    <property type="project" value="TreeGrafter"/>
</dbReference>
<dbReference type="Proteomes" id="UP000306552">
    <property type="component" value="Unassembled WGS sequence"/>
</dbReference>
<dbReference type="EMBL" id="SWMU01000003">
    <property type="protein sequence ID" value="TKS55974.1"/>
    <property type="molecule type" value="Genomic_DNA"/>
</dbReference>
<keyword evidence="7" id="KW-0998">Cell outer membrane</keyword>
<dbReference type="AlphaFoldDB" id="A0A4U5TRG1"/>
<keyword evidence="6" id="KW-0472">Membrane</keyword>
<dbReference type="PANTHER" id="PTHR30026">
    <property type="entry name" value="OUTER MEMBRANE PROTEIN TOLC"/>
    <property type="match status" value="1"/>
</dbReference>
<reference evidence="8 9" key="1">
    <citation type="submission" date="2019-04" db="EMBL/GenBank/DDBJ databases">
        <title>Psychroflexus halotolerans sp. nov., isolated from a marine solar saltern.</title>
        <authorList>
            <person name="Feng X."/>
        </authorList>
    </citation>
    <scope>NUCLEOTIDE SEQUENCE [LARGE SCALE GENOMIC DNA]</scope>
    <source>
        <strain evidence="8 9">WDS2C27</strain>
    </source>
</reference>
<name>A0A4U5TRG1_9FLAO</name>
<evidence type="ECO:0000313" key="8">
    <source>
        <dbReference type="EMBL" id="TKS55974.1"/>
    </source>
</evidence>
<accession>A0A4U5TRG1</accession>
<evidence type="ECO:0000256" key="7">
    <source>
        <dbReference type="ARBA" id="ARBA00023237"/>
    </source>
</evidence>
<dbReference type="GO" id="GO:0015288">
    <property type="term" value="F:porin activity"/>
    <property type="evidence" value="ECO:0007669"/>
    <property type="project" value="TreeGrafter"/>
</dbReference>
<evidence type="ECO:0000313" key="9">
    <source>
        <dbReference type="Proteomes" id="UP000306552"/>
    </source>
</evidence>
<dbReference type="SUPFAM" id="SSF56954">
    <property type="entry name" value="Outer membrane efflux proteins (OEP)"/>
    <property type="match status" value="1"/>
</dbReference>
<dbReference type="GO" id="GO:0015562">
    <property type="term" value="F:efflux transmembrane transporter activity"/>
    <property type="evidence" value="ECO:0007669"/>
    <property type="project" value="InterPro"/>
</dbReference>
<protein>
    <submittedName>
        <fullName evidence="8">TolC family protein</fullName>
    </submittedName>
</protein>
<dbReference type="PANTHER" id="PTHR30026:SF20">
    <property type="entry name" value="OUTER MEMBRANE PROTEIN TOLC"/>
    <property type="match status" value="1"/>
</dbReference>
<comment type="subcellular location">
    <subcellularLocation>
        <location evidence="1">Cell outer membrane</location>
    </subcellularLocation>
</comment>
<keyword evidence="5" id="KW-0812">Transmembrane</keyword>
<dbReference type="Gene3D" id="1.20.1600.10">
    <property type="entry name" value="Outer membrane efflux proteins (OEP)"/>
    <property type="match status" value="1"/>
</dbReference>
<dbReference type="GO" id="GO:0009279">
    <property type="term" value="C:cell outer membrane"/>
    <property type="evidence" value="ECO:0007669"/>
    <property type="project" value="UniProtKB-SubCell"/>
</dbReference>
<dbReference type="RefSeq" id="WP_138932089.1">
    <property type="nucleotide sequence ID" value="NZ_SWMU01000003.1"/>
</dbReference>
<gene>
    <name evidence="8" type="ORF">FCN74_08055</name>
</gene>
<proteinExistence type="inferred from homology"/>
<evidence type="ECO:0000256" key="2">
    <source>
        <dbReference type="ARBA" id="ARBA00007613"/>
    </source>
</evidence>
<sequence>MRITLLCLLLAVSTYGQTQSDLGILGLEEYLGWVKQYHPVAKQADLRISEAQAQLLRARGAFDPKIEIDWDNKDFDEKEYYNILNSSFKIPTWFGIELAAGFERNSGVLLNPQNNVPENGLYKAGISVPLGQGLFINKRMAGLRQAKILQNLNEAERQMEVNKVLYEASLAYFEWYVANKEVQLFENTLEQAEIRFNGIRQSALAGDLPAIDTLEAGIIKKNRALSLERANLKLIEKRLELSNFLWIDDNVPVELNPDISPEDLNNTDVDAILQTNLIVLEDYDLNSHPKLRALNYKLDQLNIERRLKAEMLKPQLDIEYNFINENISNIDNYDIGEYTFGVYFKLPIFLRKERGELNLTKAKVQQTEFELDLVNTQITNKISQIENQILSYQRQVTASQDIANDNQALLEGEERKFSFGESSVFLLNQREVKYIEAQLKYIETLNKLLNSRAKLFNILALEL</sequence>
<keyword evidence="9" id="KW-1185">Reference proteome</keyword>
<evidence type="ECO:0000256" key="6">
    <source>
        <dbReference type="ARBA" id="ARBA00023136"/>
    </source>
</evidence>
<comment type="similarity">
    <text evidence="2">Belongs to the outer membrane factor (OMF) (TC 1.B.17) family.</text>
</comment>
<dbReference type="OrthoDB" id="581172at2"/>
<organism evidence="8 9">
    <name type="scientific">Mesohalobacter halotolerans</name>
    <dbReference type="NCBI Taxonomy" id="1883405"/>
    <lineage>
        <taxon>Bacteria</taxon>
        <taxon>Pseudomonadati</taxon>
        <taxon>Bacteroidota</taxon>
        <taxon>Flavobacteriia</taxon>
        <taxon>Flavobacteriales</taxon>
        <taxon>Flavobacteriaceae</taxon>
        <taxon>Mesohalobacter</taxon>
    </lineage>
</organism>
<dbReference type="InterPro" id="IPR003423">
    <property type="entry name" value="OMP_efflux"/>
</dbReference>
<comment type="caution">
    <text evidence="8">The sequence shown here is derived from an EMBL/GenBank/DDBJ whole genome shotgun (WGS) entry which is preliminary data.</text>
</comment>
<dbReference type="InterPro" id="IPR051906">
    <property type="entry name" value="TolC-like"/>
</dbReference>